<name>A0ABN2QWL3_9ACTN</name>
<protein>
    <submittedName>
        <fullName evidence="2">Uncharacterized protein</fullName>
    </submittedName>
</protein>
<proteinExistence type="predicted"/>
<feature type="region of interest" description="Disordered" evidence="1">
    <location>
        <begin position="165"/>
        <end position="193"/>
    </location>
</feature>
<evidence type="ECO:0000256" key="1">
    <source>
        <dbReference type="SAM" id="MobiDB-lite"/>
    </source>
</evidence>
<comment type="caution">
    <text evidence="2">The sequence shown here is derived from an EMBL/GenBank/DDBJ whole genome shotgun (WGS) entry which is preliminary data.</text>
</comment>
<evidence type="ECO:0000313" key="3">
    <source>
        <dbReference type="Proteomes" id="UP001499854"/>
    </source>
</evidence>
<feature type="region of interest" description="Disordered" evidence="1">
    <location>
        <begin position="1"/>
        <end position="27"/>
    </location>
</feature>
<dbReference type="EMBL" id="BAAAQM010000005">
    <property type="protein sequence ID" value="GAA1959394.1"/>
    <property type="molecule type" value="Genomic_DNA"/>
</dbReference>
<gene>
    <name evidence="2" type="ORF">GCM10009838_14680</name>
</gene>
<organism evidence="2 3">
    <name type="scientific">Catenulispora subtropica</name>
    <dbReference type="NCBI Taxonomy" id="450798"/>
    <lineage>
        <taxon>Bacteria</taxon>
        <taxon>Bacillati</taxon>
        <taxon>Actinomycetota</taxon>
        <taxon>Actinomycetes</taxon>
        <taxon>Catenulisporales</taxon>
        <taxon>Catenulisporaceae</taxon>
        <taxon>Catenulispora</taxon>
    </lineage>
</organism>
<dbReference type="Gene3D" id="1.10.10.10">
    <property type="entry name" value="Winged helix-like DNA-binding domain superfamily/Winged helix DNA-binding domain"/>
    <property type="match status" value="1"/>
</dbReference>
<accession>A0ABN2QWL3</accession>
<dbReference type="InterPro" id="IPR036388">
    <property type="entry name" value="WH-like_DNA-bd_sf"/>
</dbReference>
<keyword evidence="3" id="KW-1185">Reference proteome</keyword>
<evidence type="ECO:0000313" key="2">
    <source>
        <dbReference type="EMBL" id="GAA1959394.1"/>
    </source>
</evidence>
<reference evidence="2 3" key="1">
    <citation type="journal article" date="2019" name="Int. J. Syst. Evol. Microbiol.">
        <title>The Global Catalogue of Microorganisms (GCM) 10K type strain sequencing project: providing services to taxonomists for standard genome sequencing and annotation.</title>
        <authorList>
            <consortium name="The Broad Institute Genomics Platform"/>
            <consortium name="The Broad Institute Genome Sequencing Center for Infectious Disease"/>
            <person name="Wu L."/>
            <person name="Ma J."/>
        </authorList>
    </citation>
    <scope>NUCLEOTIDE SEQUENCE [LARGE SCALE GENOMIC DNA]</scope>
    <source>
        <strain evidence="2 3">JCM 16013</strain>
    </source>
</reference>
<feature type="compositionally biased region" description="Polar residues" evidence="1">
    <location>
        <begin position="165"/>
        <end position="176"/>
    </location>
</feature>
<dbReference type="Proteomes" id="UP001499854">
    <property type="component" value="Unassembled WGS sequence"/>
</dbReference>
<sequence length="193" mass="21585">MDGDVDWSPGRSVMKGKRHKWTEGDDGWDSEVTRRQFRVAYVHSKMFRLPTDRPALLQLARLVPHDFTGARPEDRAWRHVLANGGTPTPEAIANRLAAVQAVEDRRLLRDDPGPEVAAWIDAYIAERGVGPCWNEVGKAMGWPPWRTERILPALQRQGWVSMASTPRSLRSGTGPSCCQAPASVPEESARRLI</sequence>
<dbReference type="RefSeq" id="WP_344656154.1">
    <property type="nucleotide sequence ID" value="NZ_BAAAQM010000005.1"/>
</dbReference>